<keyword evidence="4" id="KW-0804">Transcription</keyword>
<dbReference type="InterPro" id="IPR028082">
    <property type="entry name" value="Peripla_BP_I"/>
</dbReference>
<dbReference type="RefSeq" id="WP_010734212.1">
    <property type="nucleotide sequence ID" value="NZ_BQWJ01000005.1"/>
</dbReference>
<dbReference type="PANTHER" id="PTHR30146">
    <property type="entry name" value="LACI-RELATED TRANSCRIPTIONAL REPRESSOR"/>
    <property type="match status" value="1"/>
</dbReference>
<evidence type="ECO:0000313" key="12">
    <source>
        <dbReference type="Proteomes" id="UP000557857"/>
    </source>
</evidence>
<dbReference type="Pfam" id="PF00356">
    <property type="entry name" value="LacI"/>
    <property type="match status" value="1"/>
</dbReference>
<dbReference type="Proteomes" id="UP000557857">
    <property type="component" value="Unassembled WGS sequence"/>
</dbReference>
<proteinExistence type="predicted"/>
<evidence type="ECO:0000313" key="9">
    <source>
        <dbReference type="EMBL" id="PTO35269.1"/>
    </source>
</evidence>
<evidence type="ECO:0000313" key="10">
    <source>
        <dbReference type="Proteomes" id="UP000189299"/>
    </source>
</evidence>
<dbReference type="InterPro" id="IPR000843">
    <property type="entry name" value="HTH_LacI"/>
</dbReference>
<evidence type="ECO:0000256" key="3">
    <source>
        <dbReference type="ARBA" id="ARBA00023125"/>
    </source>
</evidence>
<dbReference type="CDD" id="cd06291">
    <property type="entry name" value="PBP1_Qymf-like"/>
    <property type="match status" value="1"/>
</dbReference>
<evidence type="ECO:0000256" key="2">
    <source>
        <dbReference type="ARBA" id="ARBA00023015"/>
    </source>
</evidence>
<dbReference type="PROSITE" id="PS50943">
    <property type="entry name" value="HTH_CROC1"/>
    <property type="match status" value="1"/>
</dbReference>
<dbReference type="Gene3D" id="3.40.50.2300">
    <property type="match status" value="2"/>
</dbReference>
<dbReference type="STRING" id="53346.A5802_002284"/>
<dbReference type="PROSITE" id="PS50932">
    <property type="entry name" value="HTH_LACI_2"/>
    <property type="match status" value="1"/>
</dbReference>
<dbReference type="InterPro" id="IPR001387">
    <property type="entry name" value="Cro/C1-type_HTH"/>
</dbReference>
<accession>A0A1A6G6Q2</accession>
<dbReference type="AlphaFoldDB" id="A0A1A6G6Q2"/>
<dbReference type="PANTHER" id="PTHR30146:SF95">
    <property type="entry name" value="RIBOSE OPERON REPRESSOR"/>
    <property type="match status" value="1"/>
</dbReference>
<dbReference type="PRINTS" id="PR00036">
    <property type="entry name" value="HTHLACI"/>
</dbReference>
<reference evidence="9 11" key="2">
    <citation type="submission" date="2018-03" db="EMBL/GenBank/DDBJ databases">
        <title>Draft genome sequences of four Enterococcus mundtii strains isolated from beef slaughterhouses in Kenya.</title>
        <authorList>
            <person name="Wambui J."/>
            <person name="Stevens M."/>
            <person name="Njage P."/>
            <person name="Stephan R."/>
            <person name="Tasara T."/>
        </authorList>
    </citation>
    <scope>NUCLEOTIDE SEQUENCE [LARGE SCALE GENOMIC DNA]</scope>
    <source>
        <strain evidence="9 11">H18-EM</strain>
    </source>
</reference>
<dbReference type="Gene3D" id="1.10.260.40">
    <property type="entry name" value="lambda repressor-like DNA-binding domains"/>
    <property type="match status" value="1"/>
</dbReference>
<evidence type="ECO:0000256" key="4">
    <source>
        <dbReference type="ARBA" id="ARBA00023163"/>
    </source>
</evidence>
<keyword evidence="3" id="KW-0238">DNA-binding</keyword>
<keyword evidence="1" id="KW-0678">Repressor</keyword>
<keyword evidence="2" id="KW-0805">Transcription regulation</keyword>
<dbReference type="PROSITE" id="PS00356">
    <property type="entry name" value="HTH_LACI_1"/>
    <property type="match status" value="1"/>
</dbReference>
<dbReference type="Pfam" id="PF13377">
    <property type="entry name" value="Peripla_BP_3"/>
    <property type="match status" value="1"/>
</dbReference>
<name>A0A1A6G6Q2_ENTMU</name>
<dbReference type="InterPro" id="IPR046335">
    <property type="entry name" value="LacI/GalR-like_sensor"/>
</dbReference>
<evidence type="ECO:0000313" key="11">
    <source>
        <dbReference type="Proteomes" id="UP000244022"/>
    </source>
</evidence>
<evidence type="ECO:0000313" key="7">
    <source>
        <dbReference type="EMBL" id="NMP58268.1"/>
    </source>
</evidence>
<evidence type="ECO:0000256" key="1">
    <source>
        <dbReference type="ARBA" id="ARBA00022491"/>
    </source>
</evidence>
<reference evidence="7 12" key="3">
    <citation type="submission" date="2020-04" db="EMBL/GenBank/DDBJ databases">
        <authorList>
            <person name="Abaymova A."/>
            <person name="Teymurazov M."/>
            <person name="Tazyna O."/>
            <person name="Chatushin Y."/>
            <person name="Svetoch E."/>
            <person name="Pereligyn V."/>
            <person name="Pohylenko V."/>
            <person name="Platonov M."/>
            <person name="Kartsev N."/>
            <person name="Skryabin Y."/>
            <person name="Sizova A."/>
            <person name="Solomentsev V."/>
            <person name="Kislichkina A."/>
            <person name="Bogun A."/>
        </authorList>
    </citation>
    <scope>NUCLEOTIDE SEQUENCE [LARGE SCALE GENOMIC DNA]</scope>
    <source>
        <strain evidence="7">SCPM-O-B-8398</strain>
        <strain evidence="12">SCPM-O-B-8398 (E28)</strain>
    </source>
</reference>
<dbReference type="CDD" id="cd01392">
    <property type="entry name" value="HTH_LacI"/>
    <property type="match status" value="1"/>
</dbReference>
<feature type="domain" description="HTH cro/C1-type" evidence="6">
    <location>
        <begin position="5"/>
        <end position="47"/>
    </location>
</feature>
<dbReference type="SUPFAM" id="SSF53822">
    <property type="entry name" value="Periplasmic binding protein-like I"/>
    <property type="match status" value="1"/>
</dbReference>
<dbReference type="Proteomes" id="UP000244022">
    <property type="component" value="Unassembled WGS sequence"/>
</dbReference>
<evidence type="ECO:0000259" key="5">
    <source>
        <dbReference type="PROSITE" id="PS50932"/>
    </source>
</evidence>
<dbReference type="GO" id="GO:0000976">
    <property type="term" value="F:transcription cis-regulatory region binding"/>
    <property type="evidence" value="ECO:0007669"/>
    <property type="project" value="TreeGrafter"/>
</dbReference>
<dbReference type="InterPro" id="IPR010982">
    <property type="entry name" value="Lambda_DNA-bd_dom_sf"/>
</dbReference>
<dbReference type="EMBL" id="PYGR01000030">
    <property type="protein sequence ID" value="PTO35269.1"/>
    <property type="molecule type" value="Genomic_DNA"/>
</dbReference>
<organism evidence="8 10">
    <name type="scientific">Enterococcus mundtii</name>
    <dbReference type="NCBI Taxonomy" id="53346"/>
    <lineage>
        <taxon>Bacteria</taxon>
        <taxon>Bacillati</taxon>
        <taxon>Bacillota</taxon>
        <taxon>Bacilli</taxon>
        <taxon>Lactobacillales</taxon>
        <taxon>Enterococcaceae</taxon>
        <taxon>Enterococcus</taxon>
    </lineage>
</organism>
<sequence length="327" mass="36558">MVVKLTDVAKKAGVSPTTVSRVINNYGSLSQKTIDKVNQAMKELNYQPNSLARSLQGKNTQLIGLIFPTVANPFFGELVEQLESKLFDLGYRSILCDSANNKEKERNYLNMLAANKVDGILAGAHNLGIQEYENIELPIVSFDRYLAEGIPIISSDNLRGGYLATENLYLKGARNIAILTGSQESNSPTNQRLNGYLAFMEEFQLEPHVFHFHSTARSTALKNLEIKRILEMETIDGLFCTDDLTAILAYNLCQELHIKIPEEIKIIGYDGTKMIQNYFPQLSTIAQPITDIADILVDLMLQRIQDPEKPLESNYVLPVKLIQGSTT</sequence>
<dbReference type="SMART" id="SM00354">
    <property type="entry name" value="HTH_LACI"/>
    <property type="match status" value="1"/>
</dbReference>
<dbReference type="EMBL" id="MSTR01000009">
    <property type="protein sequence ID" value="ONN42586.1"/>
    <property type="molecule type" value="Genomic_DNA"/>
</dbReference>
<reference evidence="8 10" key="1">
    <citation type="submission" date="2016-12" db="EMBL/GenBank/DDBJ databases">
        <authorList>
            <person name="Song W.-J."/>
            <person name="Kurnit D.M."/>
        </authorList>
    </citation>
    <scope>NUCLEOTIDE SEQUENCE [LARGE SCALE GENOMIC DNA]</scope>
    <source>
        <strain evidence="8 10">CGB1038-1_S1</strain>
    </source>
</reference>
<dbReference type="SUPFAM" id="SSF47413">
    <property type="entry name" value="lambda repressor-like DNA-binding domains"/>
    <property type="match status" value="1"/>
</dbReference>
<dbReference type="Proteomes" id="UP000189299">
    <property type="component" value="Unassembled WGS sequence"/>
</dbReference>
<protein>
    <submittedName>
        <fullName evidence="8">LacI family transcriptional regulator</fullName>
    </submittedName>
</protein>
<dbReference type="GO" id="GO:0003700">
    <property type="term" value="F:DNA-binding transcription factor activity"/>
    <property type="evidence" value="ECO:0007669"/>
    <property type="project" value="TreeGrafter"/>
</dbReference>
<gene>
    <name evidence="8" type="ORF">BTN92_09960</name>
    <name evidence="9" type="ORF">C6N14_08370</name>
    <name evidence="7" type="ORF">HI921_07295</name>
</gene>
<evidence type="ECO:0000259" key="6">
    <source>
        <dbReference type="PROSITE" id="PS50943"/>
    </source>
</evidence>
<evidence type="ECO:0000313" key="8">
    <source>
        <dbReference type="EMBL" id="ONN42586.1"/>
    </source>
</evidence>
<dbReference type="OrthoDB" id="9796186at2"/>
<comment type="caution">
    <text evidence="8">The sequence shown here is derived from an EMBL/GenBank/DDBJ whole genome shotgun (WGS) entry which is preliminary data.</text>
</comment>
<dbReference type="EMBL" id="JABCAG010000017">
    <property type="protein sequence ID" value="NMP58268.1"/>
    <property type="molecule type" value="Genomic_DNA"/>
</dbReference>
<feature type="domain" description="HTH lacI-type" evidence="5">
    <location>
        <begin position="3"/>
        <end position="57"/>
    </location>
</feature>